<organism evidence="1 2">
    <name type="scientific">Brassica carinata</name>
    <name type="common">Ethiopian mustard</name>
    <name type="synonym">Abyssinian cabbage</name>
    <dbReference type="NCBI Taxonomy" id="52824"/>
    <lineage>
        <taxon>Eukaryota</taxon>
        <taxon>Viridiplantae</taxon>
        <taxon>Streptophyta</taxon>
        <taxon>Embryophyta</taxon>
        <taxon>Tracheophyta</taxon>
        <taxon>Spermatophyta</taxon>
        <taxon>Magnoliopsida</taxon>
        <taxon>eudicotyledons</taxon>
        <taxon>Gunneridae</taxon>
        <taxon>Pentapetalae</taxon>
        <taxon>rosids</taxon>
        <taxon>malvids</taxon>
        <taxon>Brassicales</taxon>
        <taxon>Brassicaceae</taxon>
        <taxon>Brassiceae</taxon>
        <taxon>Brassica</taxon>
    </lineage>
</organism>
<dbReference type="OrthoDB" id="10543466at2759"/>
<evidence type="ECO:0000313" key="1">
    <source>
        <dbReference type="EMBL" id="KAG2258066.1"/>
    </source>
</evidence>
<reference evidence="1 2" key="1">
    <citation type="submission" date="2020-02" db="EMBL/GenBank/DDBJ databases">
        <authorList>
            <person name="Ma Q."/>
            <person name="Huang Y."/>
            <person name="Song X."/>
            <person name="Pei D."/>
        </authorList>
    </citation>
    <scope>NUCLEOTIDE SEQUENCE [LARGE SCALE GENOMIC DNA]</scope>
    <source>
        <strain evidence="1">Sxm20200214</strain>
        <tissue evidence="1">Leaf</tissue>
    </source>
</reference>
<accession>A0A8X7TZY9</accession>
<evidence type="ECO:0000313" key="2">
    <source>
        <dbReference type="Proteomes" id="UP000886595"/>
    </source>
</evidence>
<proteinExistence type="predicted"/>
<keyword evidence="2" id="KW-1185">Reference proteome</keyword>
<dbReference type="Proteomes" id="UP000886595">
    <property type="component" value="Unassembled WGS sequence"/>
</dbReference>
<dbReference type="EMBL" id="JAAMPC010000015">
    <property type="protein sequence ID" value="KAG2258066.1"/>
    <property type="molecule type" value="Genomic_DNA"/>
</dbReference>
<protein>
    <submittedName>
        <fullName evidence="1">Uncharacterized protein</fullName>
    </submittedName>
</protein>
<comment type="caution">
    <text evidence="1">The sequence shown here is derived from an EMBL/GenBank/DDBJ whole genome shotgun (WGS) entry which is preliminary data.</text>
</comment>
<name>A0A8X7TZY9_BRACI</name>
<dbReference type="AlphaFoldDB" id="A0A8X7TZY9"/>
<gene>
    <name evidence="1" type="ORF">Bca52824_077360</name>
</gene>
<sequence length="103" mass="11575">MGFSLDLVIAPLQRVASPAVSLFLWLFGEKIKQRMCAAVGFLGLDLDRFILRSSPIRLLVRRRFGLPLLRLRWVSASGLGCHLAKGWCFSVLIGVVGRWFSFP</sequence>